<proteinExistence type="inferred from homology"/>
<evidence type="ECO:0000256" key="3">
    <source>
        <dbReference type="ARBA" id="ARBA00022884"/>
    </source>
</evidence>
<dbReference type="InterPro" id="IPR019984">
    <property type="entry name" value="Ribosomal_uS17_bact/chlr"/>
</dbReference>
<dbReference type="GO" id="GO:0003735">
    <property type="term" value="F:structural constituent of ribosome"/>
    <property type="evidence" value="ECO:0007669"/>
    <property type="project" value="UniProtKB-UniRule"/>
</dbReference>
<dbReference type="NCBIfam" id="NF004123">
    <property type="entry name" value="PRK05610.1"/>
    <property type="match status" value="1"/>
</dbReference>
<organism evidence="7 8">
    <name type="scientific">Candidatus Kerfeldbacteria bacterium CG15_BIG_FIL_POST_REV_8_21_14_020_45_12</name>
    <dbReference type="NCBI Taxonomy" id="2014247"/>
    <lineage>
        <taxon>Bacteria</taxon>
        <taxon>Candidatus Kerfeldiibacteriota</taxon>
    </lineage>
</organism>
<keyword evidence="2 6" id="KW-0699">rRNA-binding</keyword>
<evidence type="ECO:0000313" key="7">
    <source>
        <dbReference type="EMBL" id="PIW36868.1"/>
    </source>
</evidence>
<dbReference type="PRINTS" id="PR00973">
    <property type="entry name" value="RIBOSOMALS17"/>
</dbReference>
<evidence type="ECO:0000256" key="2">
    <source>
        <dbReference type="ARBA" id="ARBA00022730"/>
    </source>
</evidence>
<dbReference type="InterPro" id="IPR012340">
    <property type="entry name" value="NA-bd_OB-fold"/>
</dbReference>
<dbReference type="EMBL" id="PFGC01000037">
    <property type="protein sequence ID" value="PIW36868.1"/>
    <property type="molecule type" value="Genomic_DNA"/>
</dbReference>
<dbReference type="PANTHER" id="PTHR10744">
    <property type="entry name" value="40S RIBOSOMAL PROTEIN S11 FAMILY MEMBER"/>
    <property type="match status" value="1"/>
</dbReference>
<evidence type="ECO:0000256" key="1">
    <source>
        <dbReference type="ARBA" id="ARBA00010254"/>
    </source>
</evidence>
<dbReference type="SUPFAM" id="SSF50249">
    <property type="entry name" value="Nucleic acid-binding proteins"/>
    <property type="match status" value="1"/>
</dbReference>
<comment type="similarity">
    <text evidence="1 6">Belongs to the universal ribosomal protein uS17 family.</text>
</comment>
<dbReference type="Pfam" id="PF00366">
    <property type="entry name" value="Ribosomal_S17"/>
    <property type="match status" value="1"/>
</dbReference>
<dbReference type="AlphaFoldDB" id="A0A2M7H3Q9"/>
<keyword evidence="3 6" id="KW-0694">RNA-binding</keyword>
<dbReference type="HAMAP" id="MF_01345_B">
    <property type="entry name" value="Ribosomal_uS17_B"/>
    <property type="match status" value="1"/>
</dbReference>
<accession>A0A2M7H3Q9</accession>
<evidence type="ECO:0000256" key="6">
    <source>
        <dbReference type="HAMAP-Rule" id="MF_01345"/>
    </source>
</evidence>
<evidence type="ECO:0000313" key="8">
    <source>
        <dbReference type="Proteomes" id="UP000230292"/>
    </source>
</evidence>
<dbReference type="NCBIfam" id="TIGR03635">
    <property type="entry name" value="uS17_bact"/>
    <property type="match status" value="1"/>
</dbReference>
<dbReference type="GO" id="GO:0019843">
    <property type="term" value="F:rRNA binding"/>
    <property type="evidence" value="ECO:0007669"/>
    <property type="project" value="UniProtKB-UniRule"/>
</dbReference>
<sequence length="94" mass="11192">MTDDKKTTEARPKLIRRFKGVVVSDVNDQTIVVKVERRLRHKLYGKLYSRSRKFHVHDPKNQYVIGDKVEFMACRPMSKLKRWRVIYTGEKVGE</sequence>
<comment type="function">
    <text evidence="6">One of the primary rRNA binding proteins, it binds specifically to the 5'-end of 16S ribosomal RNA.</text>
</comment>
<protein>
    <recommendedName>
        <fullName evidence="6">Small ribosomal subunit protein uS17</fullName>
    </recommendedName>
</protein>
<dbReference type="CDD" id="cd00364">
    <property type="entry name" value="Ribosomal_uS17"/>
    <property type="match status" value="1"/>
</dbReference>
<reference evidence="7 8" key="1">
    <citation type="submission" date="2017-09" db="EMBL/GenBank/DDBJ databases">
        <title>Depth-based differentiation of microbial function through sediment-hosted aquifers and enrichment of novel symbionts in the deep terrestrial subsurface.</title>
        <authorList>
            <person name="Probst A.J."/>
            <person name="Ladd B."/>
            <person name="Jarett J.K."/>
            <person name="Geller-Mcgrath D.E."/>
            <person name="Sieber C.M."/>
            <person name="Emerson J.B."/>
            <person name="Anantharaman K."/>
            <person name="Thomas B.C."/>
            <person name="Malmstrom R."/>
            <person name="Stieglmeier M."/>
            <person name="Klingl A."/>
            <person name="Woyke T."/>
            <person name="Ryan C.M."/>
            <person name="Banfield J.F."/>
        </authorList>
    </citation>
    <scope>NUCLEOTIDE SEQUENCE [LARGE SCALE GENOMIC DNA]</scope>
    <source>
        <strain evidence="7">CG15_BIG_FIL_POST_REV_8_21_14_020_45_12</strain>
    </source>
</reference>
<dbReference type="Gene3D" id="2.40.50.140">
    <property type="entry name" value="Nucleic acid-binding proteins"/>
    <property type="match status" value="1"/>
</dbReference>
<dbReference type="GO" id="GO:0006412">
    <property type="term" value="P:translation"/>
    <property type="evidence" value="ECO:0007669"/>
    <property type="project" value="UniProtKB-UniRule"/>
</dbReference>
<dbReference type="PANTHER" id="PTHR10744:SF1">
    <property type="entry name" value="SMALL RIBOSOMAL SUBUNIT PROTEIN US17M"/>
    <property type="match status" value="1"/>
</dbReference>
<comment type="subunit">
    <text evidence="6">Part of the 30S ribosomal subunit.</text>
</comment>
<keyword evidence="5 6" id="KW-0687">Ribonucleoprotein</keyword>
<name>A0A2M7H3Q9_9BACT</name>
<comment type="caution">
    <text evidence="7">The sequence shown here is derived from an EMBL/GenBank/DDBJ whole genome shotgun (WGS) entry which is preliminary data.</text>
</comment>
<evidence type="ECO:0000256" key="5">
    <source>
        <dbReference type="ARBA" id="ARBA00023274"/>
    </source>
</evidence>
<keyword evidence="4 6" id="KW-0689">Ribosomal protein</keyword>
<evidence type="ECO:0000256" key="4">
    <source>
        <dbReference type="ARBA" id="ARBA00022980"/>
    </source>
</evidence>
<dbReference type="GO" id="GO:0022627">
    <property type="term" value="C:cytosolic small ribosomal subunit"/>
    <property type="evidence" value="ECO:0007669"/>
    <property type="project" value="UniProtKB-UniRule"/>
</dbReference>
<gene>
    <name evidence="6 7" type="primary">rpsQ</name>
    <name evidence="7" type="ORF">COW24_02830</name>
</gene>
<dbReference type="InterPro" id="IPR000266">
    <property type="entry name" value="Ribosomal_uS17"/>
</dbReference>
<dbReference type="Proteomes" id="UP000230292">
    <property type="component" value="Unassembled WGS sequence"/>
</dbReference>